<reference evidence="1" key="1">
    <citation type="submission" date="2022-11" db="EMBL/GenBank/DDBJ databases">
        <title>Chromosomal genome sequence assembly and mating type (MAT) locus characterization of the leprose asexual lichenized fungus Lepraria neglecta (Nyl.) Erichsen.</title>
        <authorList>
            <person name="Allen J.L."/>
            <person name="Pfeffer B."/>
        </authorList>
    </citation>
    <scope>NUCLEOTIDE SEQUENCE</scope>
    <source>
        <strain evidence="1">Allen 5258</strain>
    </source>
</reference>
<dbReference type="Proteomes" id="UP001276659">
    <property type="component" value="Unassembled WGS sequence"/>
</dbReference>
<dbReference type="AlphaFoldDB" id="A0AAE0DQW0"/>
<name>A0AAE0DQW0_9LECA</name>
<sequence>MEFDKSIFDQVNHNTTVIINDVEYQGFGTGKANEGLLSSQLKHNFSFDPEILAVHLIVGYPSYSEYKEGATDLFKPSTLLGGYKYQRKYRFSNGAHFTSFHNINFDKATGLRGTFITRDFPAEAFPGEWAVQDLVETFIPSGPGLIKSVMAVEWKGETKSLSAMIESEYYLNHNEELPGLHWRHVTFNTDKSVKGVYHQSEKITVYRTLFSGHPQNLLKAEQGVEVENEGRMKLKGEAARARAGGSGIVAH</sequence>
<dbReference type="Gene3D" id="2.40.155.10">
    <property type="entry name" value="Green fluorescent protein"/>
    <property type="match status" value="1"/>
</dbReference>
<accession>A0AAE0DQW0</accession>
<comment type="caution">
    <text evidence="1">The sequence shown here is derived from an EMBL/GenBank/DDBJ whole genome shotgun (WGS) entry which is preliminary data.</text>
</comment>
<evidence type="ECO:0000313" key="1">
    <source>
        <dbReference type="EMBL" id="KAK3176910.1"/>
    </source>
</evidence>
<keyword evidence="2" id="KW-1185">Reference proteome</keyword>
<dbReference type="SUPFAM" id="SSF54511">
    <property type="entry name" value="GFP-like"/>
    <property type="match status" value="1"/>
</dbReference>
<dbReference type="EMBL" id="JASNWA010000004">
    <property type="protein sequence ID" value="KAK3176910.1"/>
    <property type="molecule type" value="Genomic_DNA"/>
</dbReference>
<evidence type="ECO:0000313" key="2">
    <source>
        <dbReference type="Proteomes" id="UP001276659"/>
    </source>
</evidence>
<dbReference type="InterPro" id="IPR009017">
    <property type="entry name" value="GFP"/>
</dbReference>
<proteinExistence type="predicted"/>
<organism evidence="1 2">
    <name type="scientific">Lepraria neglecta</name>
    <dbReference type="NCBI Taxonomy" id="209136"/>
    <lineage>
        <taxon>Eukaryota</taxon>
        <taxon>Fungi</taxon>
        <taxon>Dikarya</taxon>
        <taxon>Ascomycota</taxon>
        <taxon>Pezizomycotina</taxon>
        <taxon>Lecanoromycetes</taxon>
        <taxon>OSLEUM clade</taxon>
        <taxon>Lecanoromycetidae</taxon>
        <taxon>Lecanorales</taxon>
        <taxon>Lecanorineae</taxon>
        <taxon>Stereocaulaceae</taxon>
        <taxon>Lepraria</taxon>
    </lineage>
</organism>
<protein>
    <submittedName>
        <fullName evidence="1">Uncharacterized protein</fullName>
    </submittedName>
</protein>
<gene>
    <name evidence="1" type="ORF">OEA41_008236</name>
</gene>